<reference evidence="1 2" key="1">
    <citation type="journal article" date="2016" name="Nat. Commun.">
        <title>Thousands of microbial genomes shed light on interconnected biogeochemical processes in an aquifer system.</title>
        <authorList>
            <person name="Anantharaman K."/>
            <person name="Brown C.T."/>
            <person name="Hug L.A."/>
            <person name="Sharon I."/>
            <person name="Castelle C.J."/>
            <person name="Probst A.J."/>
            <person name="Thomas B.C."/>
            <person name="Singh A."/>
            <person name="Wilkins M.J."/>
            <person name="Karaoz U."/>
            <person name="Brodie E.L."/>
            <person name="Williams K.H."/>
            <person name="Hubbard S.S."/>
            <person name="Banfield J.F."/>
        </authorList>
    </citation>
    <scope>NUCLEOTIDE SEQUENCE [LARGE SCALE GENOMIC DNA]</scope>
</reference>
<dbReference type="Proteomes" id="UP000179237">
    <property type="component" value="Unassembled WGS sequence"/>
</dbReference>
<accession>A0A1F5FPW2</accession>
<evidence type="ECO:0000313" key="1">
    <source>
        <dbReference type="EMBL" id="OGD81582.1"/>
    </source>
</evidence>
<protein>
    <submittedName>
        <fullName evidence="1">Uncharacterized protein</fullName>
    </submittedName>
</protein>
<name>A0A1F5FPW2_9BACT</name>
<dbReference type="EMBL" id="MFAQ01000041">
    <property type="protein sequence ID" value="OGD81582.1"/>
    <property type="molecule type" value="Genomic_DNA"/>
</dbReference>
<gene>
    <name evidence="1" type="ORF">A2572_04330</name>
</gene>
<evidence type="ECO:0000313" key="2">
    <source>
        <dbReference type="Proteomes" id="UP000179237"/>
    </source>
</evidence>
<organism evidence="1 2">
    <name type="scientific">Candidatus Collierbacteria bacterium RIFOXYD1_FULL_40_9</name>
    <dbReference type="NCBI Taxonomy" id="1817731"/>
    <lineage>
        <taxon>Bacteria</taxon>
        <taxon>Candidatus Collieribacteriota</taxon>
    </lineage>
</organism>
<sequence>MTGTKGGPRLFYSSPDCGSCKLSLYDFNELEWISNTTYSPVPGDHVVIDGVEQVFLGDDEYRYLEVDDEQMWDEQSLPDEIHAPDASIDDLEDDPYIRVRRRYILSHW</sequence>
<comment type="caution">
    <text evidence="1">The sequence shown here is derived from an EMBL/GenBank/DDBJ whole genome shotgun (WGS) entry which is preliminary data.</text>
</comment>
<proteinExistence type="predicted"/>
<dbReference type="AlphaFoldDB" id="A0A1F5FPW2"/>